<keyword evidence="1" id="KW-0812">Transmembrane</keyword>
<gene>
    <name evidence="2" type="ORF">DZF96_12660</name>
</gene>
<protein>
    <submittedName>
        <fullName evidence="2">Uncharacterized protein</fullName>
    </submittedName>
</protein>
<evidence type="ECO:0000313" key="2">
    <source>
        <dbReference type="EMBL" id="RII96102.1"/>
    </source>
</evidence>
<feature type="transmembrane region" description="Helical" evidence="1">
    <location>
        <begin position="170"/>
        <end position="187"/>
    </location>
</feature>
<dbReference type="AlphaFoldDB" id="A0A399NPL9"/>
<keyword evidence="1" id="KW-0472">Membrane</keyword>
<feature type="transmembrane region" description="Helical" evidence="1">
    <location>
        <begin position="127"/>
        <end position="150"/>
    </location>
</feature>
<sequence>MTDAPGSATDRPRWRRSWILPLLAAPVIFVVSILISGAMLDADGRVWHLLAMIPTGIALLGPVAAIVLSIVNALWARKHPRRPGVFRRLSDADAASRGLTREEYGVYKGDLFVLNPGRLTVTSARGLLALSIALSAISVFVLVMIGILIAQDAGLLAKTPGDRVLTPVEWFFVAVSFLAPFAGWHLYRVERKAQRLRLSRGLPEDLPDEDRRSRPR</sequence>
<name>A0A399NPL9_9MICO</name>
<dbReference type="EMBL" id="QWEC01000235">
    <property type="protein sequence ID" value="RII96102.1"/>
    <property type="molecule type" value="Genomic_DNA"/>
</dbReference>
<accession>A0A399NPL9</accession>
<keyword evidence="1" id="KW-1133">Transmembrane helix</keyword>
<feature type="transmembrane region" description="Helical" evidence="1">
    <location>
        <begin position="46"/>
        <end position="75"/>
    </location>
</feature>
<reference evidence="2 3" key="1">
    <citation type="submission" date="2018-08" db="EMBL/GenBank/DDBJ databases">
        <title>Genome Sequence of Clavibacter michiganensis Subspecies type strains, and the Atypical Peach-Colored Strains Isolated from Tomato.</title>
        <authorList>
            <person name="Osdaghi E."/>
            <person name="Portier P."/>
            <person name="Briand M."/>
            <person name="Jacques M.-A."/>
        </authorList>
    </citation>
    <scope>NUCLEOTIDE SEQUENCE [LARGE SCALE GENOMIC DNA]</scope>
    <source>
        <strain evidence="2 3">CFBP 7493</strain>
    </source>
</reference>
<feature type="transmembrane region" description="Helical" evidence="1">
    <location>
        <begin position="18"/>
        <end position="40"/>
    </location>
</feature>
<comment type="caution">
    <text evidence="2">The sequence shown here is derived from an EMBL/GenBank/DDBJ whole genome shotgun (WGS) entry which is preliminary data.</text>
</comment>
<proteinExistence type="predicted"/>
<evidence type="ECO:0000313" key="3">
    <source>
        <dbReference type="Proteomes" id="UP000266298"/>
    </source>
</evidence>
<dbReference type="Proteomes" id="UP000266298">
    <property type="component" value="Unassembled WGS sequence"/>
</dbReference>
<organism evidence="2 3">
    <name type="scientific">Clavibacter michiganensis</name>
    <dbReference type="NCBI Taxonomy" id="28447"/>
    <lineage>
        <taxon>Bacteria</taxon>
        <taxon>Bacillati</taxon>
        <taxon>Actinomycetota</taxon>
        <taxon>Actinomycetes</taxon>
        <taxon>Micrococcales</taxon>
        <taxon>Microbacteriaceae</taxon>
        <taxon>Clavibacter</taxon>
    </lineage>
</organism>
<evidence type="ECO:0000256" key="1">
    <source>
        <dbReference type="SAM" id="Phobius"/>
    </source>
</evidence>
<dbReference type="RefSeq" id="WP_043583819.1">
    <property type="nucleotide sequence ID" value="NZ_QWEC01000235.1"/>
</dbReference>